<reference evidence="4 5" key="1">
    <citation type="submission" date="2019-09" db="EMBL/GenBank/DDBJ databases">
        <title>Genome sequence of Roseospira marina, one of the more divergent members of the non-sulfur purple photosynthetic bacterial family, the Rhodospirillaceae.</title>
        <authorList>
            <person name="Meyer T."/>
            <person name="Kyndt J."/>
        </authorList>
    </citation>
    <scope>NUCLEOTIDE SEQUENCE [LARGE SCALE GENOMIC DNA]</scope>
    <source>
        <strain evidence="4 5">DSM 15113</strain>
    </source>
</reference>
<dbReference type="InterPro" id="IPR035965">
    <property type="entry name" value="PAS-like_dom_sf"/>
</dbReference>
<feature type="domain" description="GGDEF" evidence="3">
    <location>
        <begin position="345"/>
        <end position="484"/>
    </location>
</feature>
<evidence type="ECO:0000313" key="5">
    <source>
        <dbReference type="Proteomes" id="UP000324065"/>
    </source>
</evidence>
<comment type="caution">
    <text evidence="4">The sequence shown here is derived from an EMBL/GenBank/DDBJ whole genome shotgun (WGS) entry which is preliminary data.</text>
</comment>
<organism evidence="4 5">
    <name type="scientific">Roseospira marina</name>
    <dbReference type="NCBI Taxonomy" id="140057"/>
    <lineage>
        <taxon>Bacteria</taxon>
        <taxon>Pseudomonadati</taxon>
        <taxon>Pseudomonadota</taxon>
        <taxon>Alphaproteobacteria</taxon>
        <taxon>Rhodospirillales</taxon>
        <taxon>Rhodospirillaceae</taxon>
        <taxon>Roseospira</taxon>
    </lineage>
</organism>
<dbReference type="PANTHER" id="PTHR45138:SF9">
    <property type="entry name" value="DIGUANYLATE CYCLASE DGCM-RELATED"/>
    <property type="match status" value="1"/>
</dbReference>
<sequence length="494" mass="54659">MHARTRLDQSQYLPSLARCAMALDGGEDWVTSVRAALQIVGDATGVSRAWIFQTLSRGDDHVLQDHIFEYAPNPRWAQLHRKKFRLFRSTLDDPSYRHLVEGRIRGQPAAFVTDRIDPGFLREDQESQSILSMLTAPIMVGGEWWGTLGLDDCERAIQWSPDDTAYLQTAAGLISGAIHRQHRTALARQVTVIERFTGSGMWELVLAPPRLWCSDSLFTMLGYPPPYAQMNVRRLVRHLDRDDQSRVMTAVRACLDGTSPGFRMDCHAHRLNGTPVWLELITDTVNANETTGRPGRLAGLVLEASERKARELELGQAALTDTLTGLPNRRAFQKHASRAVTDRSADTAVLMVDIDHFKQINDSLGHAAGDEALRALARMLRAALRDTDLVARMGGEEFAILLAENVAEAYDVAERIRQAVASTIMRVTDLSGQPQDLSLTVSLGLAAQHPTDGQETLDVLLSRADRALYSAKRAGRNRVCVDQGAPDPADGTTR</sequence>
<dbReference type="SUPFAM" id="SSF55781">
    <property type="entry name" value="GAF domain-like"/>
    <property type="match status" value="1"/>
</dbReference>
<dbReference type="InterPro" id="IPR003018">
    <property type="entry name" value="GAF"/>
</dbReference>
<name>A0A5M6IFR6_9PROT</name>
<dbReference type="CDD" id="cd01949">
    <property type="entry name" value="GGDEF"/>
    <property type="match status" value="1"/>
</dbReference>
<dbReference type="Pfam" id="PF01590">
    <property type="entry name" value="GAF"/>
    <property type="match status" value="1"/>
</dbReference>
<dbReference type="SUPFAM" id="SSF55785">
    <property type="entry name" value="PYP-like sensor domain (PAS domain)"/>
    <property type="match status" value="1"/>
</dbReference>
<dbReference type="GO" id="GO:1902201">
    <property type="term" value="P:negative regulation of bacterial-type flagellum-dependent cell motility"/>
    <property type="evidence" value="ECO:0007669"/>
    <property type="project" value="TreeGrafter"/>
</dbReference>
<dbReference type="Gene3D" id="3.30.70.270">
    <property type="match status" value="1"/>
</dbReference>
<dbReference type="GO" id="GO:0005886">
    <property type="term" value="C:plasma membrane"/>
    <property type="evidence" value="ECO:0007669"/>
    <property type="project" value="TreeGrafter"/>
</dbReference>
<dbReference type="EC" id="2.7.7.65" evidence="1"/>
<dbReference type="GO" id="GO:0043709">
    <property type="term" value="P:cell adhesion involved in single-species biofilm formation"/>
    <property type="evidence" value="ECO:0007669"/>
    <property type="project" value="TreeGrafter"/>
</dbReference>
<dbReference type="InterPro" id="IPR043128">
    <property type="entry name" value="Rev_trsase/Diguanyl_cyclase"/>
</dbReference>
<dbReference type="AlphaFoldDB" id="A0A5M6IFR6"/>
<dbReference type="Pfam" id="PF08447">
    <property type="entry name" value="PAS_3"/>
    <property type="match status" value="1"/>
</dbReference>
<dbReference type="SUPFAM" id="SSF55073">
    <property type="entry name" value="Nucleotide cyclase"/>
    <property type="match status" value="1"/>
</dbReference>
<dbReference type="FunFam" id="3.30.70.270:FF:000001">
    <property type="entry name" value="Diguanylate cyclase domain protein"/>
    <property type="match status" value="1"/>
</dbReference>
<dbReference type="Gene3D" id="3.30.450.40">
    <property type="match status" value="1"/>
</dbReference>
<dbReference type="OrthoDB" id="7333362at2"/>
<accession>A0A5M6IFR6</accession>
<dbReference type="InterPro" id="IPR013655">
    <property type="entry name" value="PAS_fold_3"/>
</dbReference>
<proteinExistence type="predicted"/>
<dbReference type="InterPro" id="IPR000160">
    <property type="entry name" value="GGDEF_dom"/>
</dbReference>
<dbReference type="EMBL" id="VWPJ01000002">
    <property type="protein sequence ID" value="KAA5607093.1"/>
    <property type="molecule type" value="Genomic_DNA"/>
</dbReference>
<keyword evidence="5" id="KW-1185">Reference proteome</keyword>
<dbReference type="PROSITE" id="PS50887">
    <property type="entry name" value="GGDEF"/>
    <property type="match status" value="1"/>
</dbReference>
<dbReference type="NCBIfam" id="TIGR00254">
    <property type="entry name" value="GGDEF"/>
    <property type="match status" value="1"/>
</dbReference>
<comment type="catalytic activity">
    <reaction evidence="2">
        <text>2 GTP = 3',3'-c-di-GMP + 2 diphosphate</text>
        <dbReference type="Rhea" id="RHEA:24898"/>
        <dbReference type="ChEBI" id="CHEBI:33019"/>
        <dbReference type="ChEBI" id="CHEBI:37565"/>
        <dbReference type="ChEBI" id="CHEBI:58805"/>
        <dbReference type="EC" id="2.7.7.65"/>
    </reaction>
</comment>
<dbReference type="GO" id="GO:0052621">
    <property type="term" value="F:diguanylate cyclase activity"/>
    <property type="evidence" value="ECO:0007669"/>
    <property type="project" value="UniProtKB-EC"/>
</dbReference>
<dbReference type="PANTHER" id="PTHR45138">
    <property type="entry name" value="REGULATORY COMPONENTS OF SENSORY TRANSDUCTION SYSTEM"/>
    <property type="match status" value="1"/>
</dbReference>
<dbReference type="SMART" id="SM00267">
    <property type="entry name" value="GGDEF"/>
    <property type="match status" value="1"/>
</dbReference>
<evidence type="ECO:0000256" key="1">
    <source>
        <dbReference type="ARBA" id="ARBA00012528"/>
    </source>
</evidence>
<dbReference type="Pfam" id="PF00990">
    <property type="entry name" value="GGDEF"/>
    <property type="match status" value="1"/>
</dbReference>
<evidence type="ECO:0000256" key="2">
    <source>
        <dbReference type="ARBA" id="ARBA00034247"/>
    </source>
</evidence>
<evidence type="ECO:0000313" key="4">
    <source>
        <dbReference type="EMBL" id="KAA5607093.1"/>
    </source>
</evidence>
<dbReference type="InterPro" id="IPR029016">
    <property type="entry name" value="GAF-like_dom_sf"/>
</dbReference>
<evidence type="ECO:0000259" key="3">
    <source>
        <dbReference type="PROSITE" id="PS50887"/>
    </source>
</evidence>
<dbReference type="SMART" id="SM00065">
    <property type="entry name" value="GAF"/>
    <property type="match status" value="1"/>
</dbReference>
<dbReference type="InterPro" id="IPR050469">
    <property type="entry name" value="Diguanylate_Cyclase"/>
</dbReference>
<dbReference type="Proteomes" id="UP000324065">
    <property type="component" value="Unassembled WGS sequence"/>
</dbReference>
<dbReference type="Gene3D" id="3.30.450.20">
    <property type="entry name" value="PAS domain"/>
    <property type="match status" value="1"/>
</dbReference>
<gene>
    <name evidence="4" type="ORF">F1188_04090</name>
</gene>
<dbReference type="InterPro" id="IPR029787">
    <property type="entry name" value="Nucleotide_cyclase"/>
</dbReference>
<protein>
    <recommendedName>
        <fullName evidence="1">diguanylate cyclase</fullName>
        <ecNumber evidence="1">2.7.7.65</ecNumber>
    </recommendedName>
</protein>